<evidence type="ECO:0000313" key="2">
    <source>
        <dbReference type="EMBL" id="KAK7413092.1"/>
    </source>
</evidence>
<evidence type="ECO:0000256" key="1">
    <source>
        <dbReference type="SAM" id="Phobius"/>
    </source>
</evidence>
<dbReference type="Proteomes" id="UP001498476">
    <property type="component" value="Unassembled WGS sequence"/>
</dbReference>
<accession>A0ABR1GWH1</accession>
<keyword evidence="1" id="KW-1133">Transmembrane helix</keyword>
<sequence>MCPYGFCPTQACASQTRDDNPNTHLPYKPDPSFDISVPFCPVKDYDSIEDLYDDLANIGEHCGTQYVIQMAERLLERINTRFSKIMKASYDDYFEIYAEYVSKQAPAVLSEFLKKQSDRYFTCEIMEELFCCPGCQFKGYDCRYCQYGKDVCDAGSPWGNGELPSKFEKKREPCPPQYQERGNGDNDRHSIYWTLHGDKEEDFYNDVEVATGAKKEFIEFIDKFNVMTPPTGCIGLVGSTMSEKCLAQNHWFNVPVVRGFSKDDVTNPKKAIEEALVNMAAMRIQLMASRWEILAGTYAGEADDFDLIDAIILPIFMVEESLKSMEEVVKMAKEIKAAQAKEFILHMLSTVFFVIGAVGGALASAGLASLGRVLVLIGEAGGTALGIEGVVSDPTTAPVLIFGLIMSGRGIRDVSNVARAARIRRAMPTWEVEKFSPEIAKKMNFVDDALNNRNVNRVCKGIWA</sequence>
<evidence type="ECO:0000313" key="3">
    <source>
        <dbReference type="Proteomes" id="UP001498476"/>
    </source>
</evidence>
<reference evidence="2 3" key="1">
    <citation type="journal article" date="2025" name="Microbiol. Resour. Announc.">
        <title>Draft genome sequences for Neonectria magnoliae and Neonectria punicea, canker pathogens of Liriodendron tulipifera and Acer saccharum in West Virginia.</title>
        <authorList>
            <person name="Petronek H.M."/>
            <person name="Kasson M.T."/>
            <person name="Metheny A.M."/>
            <person name="Stauder C.M."/>
            <person name="Lovett B."/>
            <person name="Lynch S.C."/>
            <person name="Garnas J.R."/>
            <person name="Kasson L.R."/>
            <person name="Stajich J.E."/>
        </authorList>
    </citation>
    <scope>NUCLEOTIDE SEQUENCE [LARGE SCALE GENOMIC DNA]</scope>
    <source>
        <strain evidence="2 3">NRRL 64653</strain>
    </source>
</reference>
<organism evidence="2 3">
    <name type="scientific">Neonectria punicea</name>
    <dbReference type="NCBI Taxonomy" id="979145"/>
    <lineage>
        <taxon>Eukaryota</taxon>
        <taxon>Fungi</taxon>
        <taxon>Dikarya</taxon>
        <taxon>Ascomycota</taxon>
        <taxon>Pezizomycotina</taxon>
        <taxon>Sordariomycetes</taxon>
        <taxon>Hypocreomycetidae</taxon>
        <taxon>Hypocreales</taxon>
        <taxon>Nectriaceae</taxon>
        <taxon>Neonectria</taxon>
    </lineage>
</organism>
<protein>
    <submittedName>
        <fullName evidence="2">Uncharacterized protein</fullName>
    </submittedName>
</protein>
<keyword evidence="1" id="KW-0812">Transmembrane</keyword>
<comment type="caution">
    <text evidence="2">The sequence shown here is derived from an EMBL/GenBank/DDBJ whole genome shotgun (WGS) entry which is preliminary data.</text>
</comment>
<keyword evidence="1" id="KW-0472">Membrane</keyword>
<name>A0ABR1GWH1_9HYPO</name>
<gene>
    <name evidence="2" type="ORF">QQX98_008040</name>
</gene>
<feature type="transmembrane region" description="Helical" evidence="1">
    <location>
        <begin position="343"/>
        <end position="368"/>
    </location>
</feature>
<dbReference type="EMBL" id="JAZAVJ010000140">
    <property type="protein sequence ID" value="KAK7413092.1"/>
    <property type="molecule type" value="Genomic_DNA"/>
</dbReference>
<keyword evidence="3" id="KW-1185">Reference proteome</keyword>
<proteinExistence type="predicted"/>